<evidence type="ECO:0000259" key="1">
    <source>
        <dbReference type="Pfam" id="PF01636"/>
    </source>
</evidence>
<keyword evidence="3" id="KW-1185">Reference proteome</keyword>
<dbReference type="GO" id="GO:0016740">
    <property type="term" value="F:transferase activity"/>
    <property type="evidence" value="ECO:0007669"/>
    <property type="project" value="UniProtKB-KW"/>
</dbReference>
<gene>
    <name evidence="2" type="ORF">EPA93_38540</name>
</gene>
<proteinExistence type="predicted"/>
<reference evidence="2 3" key="1">
    <citation type="submission" date="2019-01" db="EMBL/GenBank/DDBJ databases">
        <title>Ktedonosporobacter rubrisoli SCAWS-G2.</title>
        <authorList>
            <person name="Huang Y."/>
            <person name="Yan B."/>
        </authorList>
    </citation>
    <scope>NUCLEOTIDE SEQUENCE [LARGE SCALE GENOMIC DNA]</scope>
    <source>
        <strain evidence="2 3">SCAWS-G2</strain>
    </source>
</reference>
<dbReference type="EMBL" id="CP035758">
    <property type="protein sequence ID" value="QBD81555.1"/>
    <property type="molecule type" value="Genomic_DNA"/>
</dbReference>
<dbReference type="PANTHER" id="PTHR21310">
    <property type="entry name" value="AMINOGLYCOSIDE PHOSPHOTRANSFERASE-RELATED-RELATED"/>
    <property type="match status" value="1"/>
</dbReference>
<dbReference type="RefSeq" id="WP_129892616.1">
    <property type="nucleotide sequence ID" value="NZ_CP035758.1"/>
</dbReference>
<dbReference type="Proteomes" id="UP000290365">
    <property type="component" value="Chromosome"/>
</dbReference>
<protein>
    <submittedName>
        <fullName evidence="2">Aminoglycoside phosphotransferase family protein</fullName>
    </submittedName>
</protein>
<accession>A0A4P6K0Q7</accession>
<dbReference type="PANTHER" id="PTHR21310:SF15">
    <property type="entry name" value="AMINOGLYCOSIDE PHOSPHOTRANSFERASE DOMAIN-CONTAINING PROTEIN"/>
    <property type="match status" value="1"/>
</dbReference>
<feature type="domain" description="Aminoglycoside phosphotransferase" evidence="1">
    <location>
        <begin position="24"/>
        <end position="228"/>
    </location>
</feature>
<dbReference type="InterPro" id="IPR011009">
    <property type="entry name" value="Kinase-like_dom_sf"/>
</dbReference>
<dbReference type="Gene3D" id="3.90.1200.10">
    <property type="match status" value="1"/>
</dbReference>
<dbReference type="InterPro" id="IPR002575">
    <property type="entry name" value="Aminoglycoside_PTrfase"/>
</dbReference>
<keyword evidence="2" id="KW-0808">Transferase</keyword>
<sequence>MQERPDPQAILQALEWPSAVVSAPVSGGTDTLIWRIEKAGKNYALRVYQPGQHETCRREEIVMATARAAGLPVPEVQAVGSWQDYPVLLLSWLPGRTLAEELQMHQGDAYHLGLLAGCMQAKLHKLAAPTLLSQQPYAWINWSGPIDSTLEARLQACSRQNHTLLHLDYHPFNLLTDGTHITGIIDWRNAQAGDPRADFARTAAMFLIEGSRLQPSQASLRAFIRGWRAGYTQEHGRPEELSLFYAWAGEVMERDLASKRSPEELARIHNWTQKWKRRANLF</sequence>
<organism evidence="2 3">
    <name type="scientific">Ktedonosporobacter rubrisoli</name>
    <dbReference type="NCBI Taxonomy" id="2509675"/>
    <lineage>
        <taxon>Bacteria</taxon>
        <taxon>Bacillati</taxon>
        <taxon>Chloroflexota</taxon>
        <taxon>Ktedonobacteria</taxon>
        <taxon>Ktedonobacterales</taxon>
        <taxon>Ktedonosporobacteraceae</taxon>
        <taxon>Ktedonosporobacter</taxon>
    </lineage>
</organism>
<dbReference type="Pfam" id="PF01636">
    <property type="entry name" value="APH"/>
    <property type="match status" value="1"/>
</dbReference>
<evidence type="ECO:0000313" key="3">
    <source>
        <dbReference type="Proteomes" id="UP000290365"/>
    </source>
</evidence>
<name>A0A4P6K0Q7_KTERU</name>
<dbReference type="OrthoDB" id="334783at2"/>
<dbReference type="AlphaFoldDB" id="A0A4P6K0Q7"/>
<evidence type="ECO:0000313" key="2">
    <source>
        <dbReference type="EMBL" id="QBD81555.1"/>
    </source>
</evidence>
<dbReference type="KEGG" id="kbs:EPA93_38540"/>
<dbReference type="InterPro" id="IPR051678">
    <property type="entry name" value="AGP_Transferase"/>
</dbReference>
<dbReference type="SUPFAM" id="SSF56112">
    <property type="entry name" value="Protein kinase-like (PK-like)"/>
    <property type="match status" value="1"/>
</dbReference>